<gene>
    <name evidence="3" type="ORF">NAS2_1367</name>
</gene>
<dbReference type="OrthoDB" id="132546at2157"/>
<dbReference type="KEGG" id="ccai:NAS2_1367"/>
<dbReference type="PANTHER" id="PTHR45919:SF1">
    <property type="entry name" value="GDP-MAN:MAN(3)GLCNAC(2)-PP-DOL ALPHA-1,2-MANNOSYLTRANSFERASE"/>
    <property type="match status" value="1"/>
</dbReference>
<dbReference type="GO" id="GO:0004377">
    <property type="term" value="F:GDP-Man:Man(3)GlcNAc(2)-PP-Dol alpha-1,2-mannosyltransferase activity"/>
    <property type="evidence" value="ECO:0007669"/>
    <property type="project" value="InterPro"/>
</dbReference>
<feature type="domain" description="Glycosyltransferase subfamily 4-like N-terminal" evidence="2">
    <location>
        <begin position="14"/>
        <end position="187"/>
    </location>
</feature>
<dbReference type="EMBL" id="AP018732">
    <property type="protein sequence ID" value="BBE42754.1"/>
    <property type="molecule type" value="Genomic_DNA"/>
</dbReference>
<reference evidence="3 4" key="1">
    <citation type="journal article" date="2019" name="ISME J.">
        <title>Isolation and characterization of a thermophilic sulfur- and iron-reducing thaumarchaeote from a terrestrial acidic hot spring.</title>
        <authorList>
            <person name="Kato S."/>
            <person name="Itoh T."/>
            <person name="Yuki M."/>
            <person name="Nagamori M."/>
            <person name="Ohnishi M."/>
            <person name="Uematsu K."/>
            <person name="Suzuki K."/>
            <person name="Takashina T."/>
            <person name="Ohkuma M."/>
        </authorList>
    </citation>
    <scope>NUCLEOTIDE SEQUENCE [LARGE SCALE GENOMIC DNA]</scope>
    <source>
        <strain evidence="3 4">NAS-02</strain>
    </source>
</reference>
<sequence length="394" mass="45490">MGKALVAHHYWARVGGGELVVAAVAVSLERMGKDPVLVSPFYFDPAKYTEWFGIDLTRYEVVRGRFKLNMFGLYSRLITWMPVKDALKSYRPEVVFIDSSNYAPLIKDRNRGFKLIEYIHFPLEAYQTMQDPAVMERYSRFPMNLYWWGYMKLMKRYIRPDPFESADLVLANSSWTADVVRQTYGEVPYVLNPPIPPNMEVVSFPRRFEERARQVTMLGRFSEEKRYHWVISELFPLLLKDVPDARLRIFGGIGGRTSRSYFERLSRMVSRLSLEGKVELIPNAPRSAINESMDSSRAFLHAMINEHWGIAVAEAMARGIPVVAHRSGGTWSDILARGAYGMGFESAEEASGALAKLLTDEEEWKRYSAPQRMMDFTIDKFHARFSECVDKIRR</sequence>
<dbReference type="CDD" id="cd03801">
    <property type="entry name" value="GT4_PimA-like"/>
    <property type="match status" value="1"/>
</dbReference>
<dbReference type="InterPro" id="IPR001296">
    <property type="entry name" value="Glyco_trans_1"/>
</dbReference>
<dbReference type="Pfam" id="PF13439">
    <property type="entry name" value="Glyco_transf_4"/>
    <property type="match status" value="1"/>
</dbReference>
<dbReference type="GO" id="GO:0006487">
    <property type="term" value="P:protein N-linked glycosylation"/>
    <property type="evidence" value="ECO:0007669"/>
    <property type="project" value="TreeGrafter"/>
</dbReference>
<evidence type="ECO:0000313" key="3">
    <source>
        <dbReference type="EMBL" id="BBE42754.1"/>
    </source>
</evidence>
<feature type="domain" description="Glycosyl transferase family 1" evidence="1">
    <location>
        <begin position="206"/>
        <end position="367"/>
    </location>
</feature>
<proteinExistence type="predicted"/>
<dbReference type="GO" id="GO:0016020">
    <property type="term" value="C:membrane"/>
    <property type="evidence" value="ECO:0007669"/>
    <property type="project" value="TreeGrafter"/>
</dbReference>
<dbReference type="AlphaFoldDB" id="A0A4P2VDX3"/>
<evidence type="ECO:0000313" key="4">
    <source>
        <dbReference type="Proteomes" id="UP000509448"/>
    </source>
</evidence>
<dbReference type="PANTHER" id="PTHR45919">
    <property type="entry name" value="GDP-MAN:MAN(3)GLCNAC(2)-PP-DOL ALPHA-1,2-MANNOSYLTRANSFERASE"/>
    <property type="match status" value="1"/>
</dbReference>
<dbReference type="Pfam" id="PF00534">
    <property type="entry name" value="Glycos_transf_1"/>
    <property type="match status" value="1"/>
</dbReference>
<evidence type="ECO:0000259" key="1">
    <source>
        <dbReference type="Pfam" id="PF00534"/>
    </source>
</evidence>
<dbReference type="Proteomes" id="UP000509448">
    <property type="component" value="Chromosome"/>
</dbReference>
<keyword evidence="4" id="KW-1185">Reference proteome</keyword>
<name>A0A4P2VDX3_9ARCH</name>
<organism evidence="3 4">
    <name type="scientific">Conexivisphaera calida</name>
    <dbReference type="NCBI Taxonomy" id="1874277"/>
    <lineage>
        <taxon>Archaea</taxon>
        <taxon>Nitrososphaerota</taxon>
        <taxon>Conexivisphaeria</taxon>
        <taxon>Conexivisphaerales</taxon>
        <taxon>Conexivisphaeraceae</taxon>
        <taxon>Conexivisphaera</taxon>
    </lineage>
</organism>
<dbReference type="InterPro" id="IPR038013">
    <property type="entry name" value="ALG11"/>
</dbReference>
<keyword evidence="3" id="KW-0808">Transferase</keyword>
<accession>A0A4P2VDX3</accession>
<dbReference type="InterPro" id="IPR028098">
    <property type="entry name" value="Glyco_trans_4-like_N"/>
</dbReference>
<dbReference type="Gene3D" id="3.40.50.2000">
    <property type="entry name" value="Glycogen Phosphorylase B"/>
    <property type="match status" value="2"/>
</dbReference>
<dbReference type="SUPFAM" id="SSF53756">
    <property type="entry name" value="UDP-Glycosyltransferase/glycogen phosphorylase"/>
    <property type="match status" value="1"/>
</dbReference>
<evidence type="ECO:0000259" key="2">
    <source>
        <dbReference type="Pfam" id="PF13439"/>
    </source>
</evidence>
<protein>
    <submittedName>
        <fullName evidence="3">Glycosyltransferase</fullName>
    </submittedName>
</protein>